<comment type="caution">
    <text evidence="2">The sequence shown here is derived from an EMBL/GenBank/DDBJ whole genome shotgun (WGS) entry which is preliminary data.</text>
</comment>
<reference evidence="2 3" key="1">
    <citation type="journal article" date="2021" name="Nat. Commun.">
        <title>Incipient diploidization of the medicinal plant Perilla within 10,000 years.</title>
        <authorList>
            <person name="Zhang Y."/>
            <person name="Shen Q."/>
            <person name="Leng L."/>
            <person name="Zhang D."/>
            <person name="Chen S."/>
            <person name="Shi Y."/>
            <person name="Ning Z."/>
            <person name="Chen S."/>
        </authorList>
    </citation>
    <scope>NUCLEOTIDE SEQUENCE [LARGE SCALE GENOMIC DNA]</scope>
    <source>
        <strain evidence="3">cv. PC099</strain>
    </source>
</reference>
<dbReference type="AlphaFoldDB" id="A0AAD4PGD5"/>
<dbReference type="EMBL" id="SDAM02000001">
    <property type="protein sequence ID" value="KAH6838211.1"/>
    <property type="molecule type" value="Genomic_DNA"/>
</dbReference>
<name>A0AAD4PGD5_PERFH</name>
<feature type="region of interest" description="Disordered" evidence="1">
    <location>
        <begin position="119"/>
        <end position="151"/>
    </location>
</feature>
<proteinExistence type="predicted"/>
<evidence type="ECO:0000313" key="2">
    <source>
        <dbReference type="EMBL" id="KAH6838211.1"/>
    </source>
</evidence>
<accession>A0AAD4PGD5</accession>
<sequence>MPSSYNNGRVSHESDNRSIREKVDEKSEPFCKNLTKKWPTSGGGAVVGLTGKRLLLVGSTSYYSDLPEKLGCSAADPPSININAGVSAKKSASHINIPPRRAREHADLEQWLTHGSTVAAAAEEEDLVEKTPGGESKRDKERGAKPWKRIN</sequence>
<feature type="compositionally biased region" description="Basic and acidic residues" evidence="1">
    <location>
        <begin position="135"/>
        <end position="144"/>
    </location>
</feature>
<feature type="region of interest" description="Disordered" evidence="1">
    <location>
        <begin position="1"/>
        <end position="26"/>
    </location>
</feature>
<protein>
    <submittedName>
        <fullName evidence="2">Uncharacterized protein</fullName>
    </submittedName>
</protein>
<keyword evidence="3" id="KW-1185">Reference proteome</keyword>
<organism evidence="2 3">
    <name type="scientific">Perilla frutescens var. hirtella</name>
    <name type="common">Perilla citriodora</name>
    <name type="synonym">Perilla setoyensis</name>
    <dbReference type="NCBI Taxonomy" id="608512"/>
    <lineage>
        <taxon>Eukaryota</taxon>
        <taxon>Viridiplantae</taxon>
        <taxon>Streptophyta</taxon>
        <taxon>Embryophyta</taxon>
        <taxon>Tracheophyta</taxon>
        <taxon>Spermatophyta</taxon>
        <taxon>Magnoliopsida</taxon>
        <taxon>eudicotyledons</taxon>
        <taxon>Gunneridae</taxon>
        <taxon>Pentapetalae</taxon>
        <taxon>asterids</taxon>
        <taxon>lamiids</taxon>
        <taxon>Lamiales</taxon>
        <taxon>Lamiaceae</taxon>
        <taxon>Nepetoideae</taxon>
        <taxon>Elsholtzieae</taxon>
        <taxon>Perilla</taxon>
    </lineage>
</organism>
<feature type="compositionally biased region" description="Basic and acidic residues" evidence="1">
    <location>
        <begin position="10"/>
        <end position="26"/>
    </location>
</feature>
<dbReference type="Proteomes" id="UP001190926">
    <property type="component" value="Unassembled WGS sequence"/>
</dbReference>
<evidence type="ECO:0000313" key="3">
    <source>
        <dbReference type="Proteomes" id="UP001190926"/>
    </source>
</evidence>
<evidence type="ECO:0000256" key="1">
    <source>
        <dbReference type="SAM" id="MobiDB-lite"/>
    </source>
</evidence>
<gene>
    <name evidence="2" type="ORF">C2S53_013334</name>
</gene>